<dbReference type="HOGENOM" id="CLU_1734034_0_0_1"/>
<evidence type="ECO:0000313" key="2">
    <source>
        <dbReference type="Proteomes" id="UP000032141"/>
    </source>
</evidence>
<keyword evidence="2" id="KW-1185">Reference proteome</keyword>
<dbReference type="OMA" id="HMIKIHE"/>
<reference evidence="1 2" key="1">
    <citation type="journal article" date="2014" name="Genome Biol.">
        <title>Transcriptome and methylome profiling reveals relics of genome dominance in the mesopolyploid Brassica oleracea.</title>
        <authorList>
            <person name="Parkin I.A."/>
            <person name="Koh C."/>
            <person name="Tang H."/>
            <person name="Robinson S.J."/>
            <person name="Kagale S."/>
            <person name="Clarke W.E."/>
            <person name="Town C.D."/>
            <person name="Nixon J."/>
            <person name="Krishnakumar V."/>
            <person name="Bidwell S.L."/>
            <person name="Denoeud F."/>
            <person name="Belcram H."/>
            <person name="Links M.G."/>
            <person name="Just J."/>
            <person name="Clarke C."/>
            <person name="Bender T."/>
            <person name="Huebert T."/>
            <person name="Mason A.S."/>
            <person name="Pires J.C."/>
            <person name="Barker G."/>
            <person name="Moore J."/>
            <person name="Walley P.G."/>
            <person name="Manoli S."/>
            <person name="Batley J."/>
            <person name="Edwards D."/>
            <person name="Nelson M.N."/>
            <person name="Wang X."/>
            <person name="Paterson A.H."/>
            <person name="King G."/>
            <person name="Bancroft I."/>
            <person name="Chalhoub B."/>
            <person name="Sharpe A.G."/>
        </authorList>
    </citation>
    <scope>NUCLEOTIDE SEQUENCE</scope>
    <source>
        <strain evidence="1 2">cv. TO1000</strain>
    </source>
</reference>
<proteinExistence type="predicted"/>
<protein>
    <recommendedName>
        <fullName evidence="3">No apical meristem-associated C-terminal domain-containing protein</fullName>
    </recommendedName>
</protein>
<dbReference type="EnsemblPlants" id="Bo9g135740.1">
    <property type="protein sequence ID" value="Bo9g135740.1"/>
    <property type="gene ID" value="Bo9g135740"/>
</dbReference>
<name>A0A0D3ECK5_BRAOL</name>
<organism evidence="1 2">
    <name type="scientific">Brassica oleracea var. oleracea</name>
    <dbReference type="NCBI Taxonomy" id="109376"/>
    <lineage>
        <taxon>Eukaryota</taxon>
        <taxon>Viridiplantae</taxon>
        <taxon>Streptophyta</taxon>
        <taxon>Embryophyta</taxon>
        <taxon>Tracheophyta</taxon>
        <taxon>Spermatophyta</taxon>
        <taxon>Magnoliopsida</taxon>
        <taxon>eudicotyledons</taxon>
        <taxon>Gunneridae</taxon>
        <taxon>Pentapetalae</taxon>
        <taxon>rosids</taxon>
        <taxon>malvids</taxon>
        <taxon>Brassicales</taxon>
        <taxon>Brassicaceae</taxon>
        <taxon>Brassiceae</taxon>
        <taxon>Brassica</taxon>
    </lineage>
</organism>
<accession>A0A0D3ECK5</accession>
<dbReference type="Proteomes" id="UP000032141">
    <property type="component" value="Chromosome C9"/>
</dbReference>
<dbReference type="AlphaFoldDB" id="A0A0D3ECK5"/>
<dbReference type="Gramene" id="Bo9g135740.1">
    <property type="protein sequence ID" value="Bo9g135740.1"/>
    <property type="gene ID" value="Bo9g135740"/>
</dbReference>
<evidence type="ECO:0008006" key="3">
    <source>
        <dbReference type="Google" id="ProtNLM"/>
    </source>
</evidence>
<evidence type="ECO:0000313" key="1">
    <source>
        <dbReference type="EnsemblPlants" id="Bo9g135740.1"/>
    </source>
</evidence>
<sequence length="151" mass="17128">MARSFSVSFLASAKNGELSLKRIERIKRRDQGFSDKSQTITHNKSHTIKSHMIKIHELGCGCEDGADSSTSQTYSKKRSPGVKASRVSGMKTVVEEKTVNKFENMWSIKHMDLEAKERLSKMRLLESLIGKKEPLAEYEEALKKNLINELL</sequence>
<reference evidence="1" key="2">
    <citation type="submission" date="2015-03" db="UniProtKB">
        <authorList>
            <consortium name="EnsemblPlants"/>
        </authorList>
    </citation>
    <scope>IDENTIFICATION</scope>
</reference>